<dbReference type="Gene3D" id="1.20.5.170">
    <property type="match status" value="1"/>
</dbReference>
<dbReference type="PANTHER" id="PTHR46714">
    <property type="entry name" value="TRANSCRIPTIONAL ACTIVATOR HAC1"/>
    <property type="match status" value="1"/>
</dbReference>
<evidence type="ECO:0000256" key="2">
    <source>
        <dbReference type="ARBA" id="ARBA00007163"/>
    </source>
</evidence>
<dbReference type="EMBL" id="HG937692">
    <property type="protein sequence ID" value="CDP36236.1"/>
    <property type="molecule type" value="Genomic_DNA"/>
</dbReference>
<evidence type="ECO:0000256" key="3">
    <source>
        <dbReference type="ARBA" id="ARBA00023015"/>
    </source>
</evidence>
<feature type="compositionally biased region" description="Polar residues" evidence="8">
    <location>
        <begin position="28"/>
        <end position="40"/>
    </location>
</feature>
<sequence length="358" mass="39197">MLSPSPEISEFPLPDLYADVVEAEDSTNISVSPAQVSGEVTSPAGGATGVRVKEEDEGDHDHDHDSEDREKSMSRDSCSMSPGPGGNGGGEKKKGTKRQKEDMKLPLPPGALPPRKRAKTEDEKEQRRVERILRNRQAAHASREKKRKHVEDLERKCVTLTSENDQLQKQVAEAKQSQVQMLEQQYLLMARLQEYQSIVKAVKTSGDLSALDRLDETPAITNIPALTASSPGPSDGCQSSIASPASIKEEYASPESLVLSSFTAPSSPLSLDTPEIKVEPADESSSFLLSTSFHDQAHHPAASVFDEVKKEHNHEKSLFHTLTTKVDGVFDGLDLTAATDHHDTNDLHEEYLVMDEVL</sequence>
<keyword evidence="7" id="KW-0539">Nucleus</keyword>
<evidence type="ECO:0000256" key="6">
    <source>
        <dbReference type="ARBA" id="ARBA00023230"/>
    </source>
</evidence>
<dbReference type="InterPro" id="IPR004827">
    <property type="entry name" value="bZIP"/>
</dbReference>
<keyword evidence="4" id="KW-0238">DNA-binding</keyword>
<dbReference type="PROSITE" id="PS00036">
    <property type="entry name" value="BZIP_BASIC"/>
    <property type="match status" value="1"/>
</dbReference>
<evidence type="ECO:0000256" key="5">
    <source>
        <dbReference type="ARBA" id="ARBA00023163"/>
    </source>
</evidence>
<evidence type="ECO:0000256" key="4">
    <source>
        <dbReference type="ARBA" id="ARBA00023125"/>
    </source>
</evidence>
<evidence type="ECO:0000256" key="8">
    <source>
        <dbReference type="SAM" id="MobiDB-lite"/>
    </source>
</evidence>
<feature type="compositionally biased region" description="Basic and acidic residues" evidence="8">
    <location>
        <begin position="51"/>
        <end position="74"/>
    </location>
</feature>
<dbReference type="GO" id="GO:0000981">
    <property type="term" value="F:DNA-binding transcription factor activity, RNA polymerase II-specific"/>
    <property type="evidence" value="ECO:0007669"/>
    <property type="project" value="InterPro"/>
</dbReference>
<feature type="domain" description="BZIP" evidence="9">
    <location>
        <begin position="125"/>
        <end position="177"/>
    </location>
</feature>
<accession>A0A060TAP2</accession>
<feature type="compositionally biased region" description="Basic and acidic residues" evidence="8">
    <location>
        <begin position="119"/>
        <end position="133"/>
    </location>
</feature>
<dbReference type="PhylomeDB" id="A0A060TAP2"/>
<dbReference type="GO" id="GO:0003677">
    <property type="term" value="F:DNA binding"/>
    <property type="evidence" value="ECO:0007669"/>
    <property type="project" value="UniProtKB-KW"/>
</dbReference>
<keyword evidence="6" id="KW-0834">Unfolded protein response</keyword>
<dbReference type="Pfam" id="PF00170">
    <property type="entry name" value="bZIP_1"/>
    <property type="match status" value="1"/>
</dbReference>
<dbReference type="InterPro" id="IPR044280">
    <property type="entry name" value="Hac1/HY5"/>
</dbReference>
<name>A0A060TAP2_BLAAD</name>
<organism evidence="10">
    <name type="scientific">Blastobotrys adeninivorans</name>
    <name type="common">Yeast</name>
    <name type="synonym">Arxula adeninivorans</name>
    <dbReference type="NCBI Taxonomy" id="409370"/>
    <lineage>
        <taxon>Eukaryota</taxon>
        <taxon>Fungi</taxon>
        <taxon>Dikarya</taxon>
        <taxon>Ascomycota</taxon>
        <taxon>Saccharomycotina</taxon>
        <taxon>Dipodascomycetes</taxon>
        <taxon>Dipodascales</taxon>
        <taxon>Trichomonascaceae</taxon>
        <taxon>Blastobotrys</taxon>
    </lineage>
</organism>
<feature type="region of interest" description="Disordered" evidence="8">
    <location>
        <begin position="28"/>
        <end position="151"/>
    </location>
</feature>
<dbReference type="SMART" id="SM00338">
    <property type="entry name" value="BRLZ"/>
    <property type="match status" value="1"/>
</dbReference>
<dbReference type="SUPFAM" id="SSF57959">
    <property type="entry name" value="Leucine zipper domain"/>
    <property type="match status" value="1"/>
</dbReference>
<keyword evidence="5" id="KW-0804">Transcription</keyword>
<comment type="subcellular location">
    <subcellularLocation>
        <location evidence="1">Nucleus</location>
    </subcellularLocation>
</comment>
<feature type="compositionally biased region" description="Basic and acidic residues" evidence="8">
    <location>
        <begin position="90"/>
        <end position="104"/>
    </location>
</feature>
<comment type="similarity">
    <text evidence="2">Belongs to the bZIP family.</text>
</comment>
<dbReference type="AlphaFoldDB" id="A0A060TAP2"/>
<dbReference type="GO" id="GO:0006986">
    <property type="term" value="P:response to unfolded protein"/>
    <property type="evidence" value="ECO:0007669"/>
    <property type="project" value="UniProtKB-KW"/>
</dbReference>
<evidence type="ECO:0000256" key="1">
    <source>
        <dbReference type="ARBA" id="ARBA00004123"/>
    </source>
</evidence>
<dbReference type="PROSITE" id="PS50217">
    <property type="entry name" value="BZIP"/>
    <property type="match status" value="1"/>
</dbReference>
<reference evidence="10" key="2">
    <citation type="submission" date="2014-06" db="EMBL/GenBank/DDBJ databases">
        <title>The complete genome of Blastobotrys (Arxula) adeninivorans LS3 - a yeast of biotechnological interest.</title>
        <authorList>
            <person name="Kunze G."/>
            <person name="Gaillardin C."/>
            <person name="Czernicka M."/>
            <person name="Durrens P."/>
            <person name="Martin T."/>
            <person name="Boer E."/>
            <person name="Gabaldon T."/>
            <person name="Cruz J."/>
            <person name="Talla E."/>
            <person name="Marck C."/>
            <person name="Goffeau A."/>
            <person name="Barbe V."/>
            <person name="Baret P."/>
            <person name="Baronian K."/>
            <person name="Beier S."/>
            <person name="Bleykasten C."/>
            <person name="Bode R."/>
            <person name="Casaregola S."/>
            <person name="Despons L."/>
            <person name="Fairhead C."/>
            <person name="Giersberg M."/>
            <person name="Gierski P."/>
            <person name="Hahnel U."/>
            <person name="Hartmann A."/>
            <person name="Jankowska D."/>
            <person name="Jubin C."/>
            <person name="Jung P."/>
            <person name="Lafontaine I."/>
            <person name="Leh-Louis V."/>
            <person name="Lemaire M."/>
            <person name="Marcet-Houben M."/>
            <person name="Mascher M."/>
            <person name="Morel G."/>
            <person name="Richard G.-F."/>
            <person name="Riechen J."/>
            <person name="Sacerdot C."/>
            <person name="Sarkar A."/>
            <person name="Savel G."/>
            <person name="Schacherer J."/>
            <person name="Sherman D."/>
            <person name="Straub M.-L."/>
            <person name="Stein N."/>
            <person name="Thierry A."/>
            <person name="Trautwein-Schult A."/>
            <person name="Westhof E."/>
            <person name="Worch S."/>
            <person name="Dujon B."/>
            <person name="Souciet J.-L."/>
            <person name="Wincker P."/>
            <person name="Scholz U."/>
            <person name="Neuveglise N."/>
        </authorList>
    </citation>
    <scope>NUCLEOTIDE SEQUENCE</scope>
    <source>
        <strain evidence="10">LS3</strain>
    </source>
</reference>
<dbReference type="GO" id="GO:0005634">
    <property type="term" value="C:nucleus"/>
    <property type="evidence" value="ECO:0007669"/>
    <property type="project" value="UniProtKB-SubCell"/>
</dbReference>
<keyword evidence="3" id="KW-0805">Transcription regulation</keyword>
<gene>
    <name evidence="10" type="ORF">GNLVRS02_ARAD1B08294g2</name>
</gene>
<dbReference type="PANTHER" id="PTHR46714:SF6">
    <property type="entry name" value="TRANSCRIPTIONAL ACTIVATOR HAC1"/>
    <property type="match status" value="1"/>
</dbReference>
<dbReference type="GO" id="GO:0045944">
    <property type="term" value="P:positive regulation of transcription by RNA polymerase II"/>
    <property type="evidence" value="ECO:0007669"/>
    <property type="project" value="InterPro"/>
</dbReference>
<evidence type="ECO:0000259" key="9">
    <source>
        <dbReference type="PROSITE" id="PS50217"/>
    </source>
</evidence>
<evidence type="ECO:0000313" key="10">
    <source>
        <dbReference type="EMBL" id="CDP36236.1"/>
    </source>
</evidence>
<evidence type="ECO:0000256" key="7">
    <source>
        <dbReference type="ARBA" id="ARBA00023242"/>
    </source>
</evidence>
<proteinExistence type="inferred from homology"/>
<dbReference type="InterPro" id="IPR046347">
    <property type="entry name" value="bZIP_sf"/>
</dbReference>
<reference evidence="10" key="1">
    <citation type="submission" date="2014-02" db="EMBL/GenBank/DDBJ databases">
        <authorList>
            <person name="Genoscope - CEA"/>
        </authorList>
    </citation>
    <scope>NUCLEOTIDE SEQUENCE</scope>
    <source>
        <strain evidence="10">LS3</strain>
    </source>
</reference>
<protein>
    <submittedName>
        <fullName evidence="10">ARAD1B08294p2</fullName>
    </submittedName>
</protein>